<comment type="caution">
    <text evidence="1">The sequence shown here is derived from an EMBL/GenBank/DDBJ whole genome shotgun (WGS) entry which is preliminary data.</text>
</comment>
<organism evidence="1 2">
    <name type="scientific">Austropuccinia psidii MF-1</name>
    <dbReference type="NCBI Taxonomy" id="1389203"/>
    <lineage>
        <taxon>Eukaryota</taxon>
        <taxon>Fungi</taxon>
        <taxon>Dikarya</taxon>
        <taxon>Basidiomycota</taxon>
        <taxon>Pucciniomycotina</taxon>
        <taxon>Pucciniomycetes</taxon>
        <taxon>Pucciniales</taxon>
        <taxon>Sphaerophragmiaceae</taxon>
        <taxon>Austropuccinia</taxon>
    </lineage>
</organism>
<dbReference type="EMBL" id="AVOT02000629">
    <property type="protein sequence ID" value="MBW0463779.1"/>
    <property type="molecule type" value="Genomic_DNA"/>
</dbReference>
<dbReference type="Proteomes" id="UP000765509">
    <property type="component" value="Unassembled WGS sequence"/>
</dbReference>
<name>A0A9Q3GDX3_9BASI</name>
<accession>A0A9Q3GDX3</accession>
<dbReference type="AlphaFoldDB" id="A0A9Q3GDX3"/>
<proteinExistence type="predicted"/>
<evidence type="ECO:0000313" key="1">
    <source>
        <dbReference type="EMBL" id="MBW0463779.1"/>
    </source>
</evidence>
<reference evidence="1" key="1">
    <citation type="submission" date="2021-03" db="EMBL/GenBank/DDBJ databases">
        <title>Draft genome sequence of rust myrtle Austropuccinia psidii MF-1, a brazilian biotype.</title>
        <authorList>
            <person name="Quecine M.C."/>
            <person name="Pachon D.M.R."/>
            <person name="Bonatelli M.L."/>
            <person name="Correr F.H."/>
            <person name="Franceschini L.M."/>
            <person name="Leite T.F."/>
            <person name="Margarido G.R.A."/>
            <person name="Almeida C.A."/>
            <person name="Ferrarezi J.A."/>
            <person name="Labate C.A."/>
        </authorList>
    </citation>
    <scope>NUCLEOTIDE SEQUENCE</scope>
    <source>
        <strain evidence="1">MF-1</strain>
    </source>
</reference>
<keyword evidence="2" id="KW-1185">Reference proteome</keyword>
<protein>
    <submittedName>
        <fullName evidence="1">Uncharacterized protein</fullName>
    </submittedName>
</protein>
<evidence type="ECO:0000313" key="2">
    <source>
        <dbReference type="Proteomes" id="UP000765509"/>
    </source>
</evidence>
<gene>
    <name evidence="1" type="ORF">O181_003494</name>
</gene>
<sequence>MIRGLCAYGLEFEEPDGFTHYWFILIPALELVYKTSIHSSTGKTPSILEKGWNPRLLYDTLKLDLAVIQPTESSCKIILDKSRHHANRFMKDCLKYEKGRWERIQKQPNFKIGYLVLVSTLKFSNIKEPKTLNNCFSGTFTIGALHSPNSVQVQLTVKLTNKHPAFPVSLIETYSSSDKESFSLRDKHCLVIIPLEEGEEKKIVKVLKERQGIPCGVQKPNSRRSMATW</sequence>